<dbReference type="Proteomes" id="UP000030111">
    <property type="component" value="Unassembled WGS sequence"/>
</dbReference>
<evidence type="ECO:0000313" key="3">
    <source>
        <dbReference type="Proteomes" id="UP000030111"/>
    </source>
</evidence>
<name>A0A0A2MPQ3_9FLAO</name>
<dbReference type="AlphaFoldDB" id="A0A0A2MPQ3"/>
<gene>
    <name evidence="2" type="ORF">Q766_05125</name>
</gene>
<organism evidence="2 3">
    <name type="scientific">Flavobacterium subsaxonicum WB 4.1-42 = DSM 21790</name>
    <dbReference type="NCBI Taxonomy" id="1121898"/>
    <lineage>
        <taxon>Bacteria</taxon>
        <taxon>Pseudomonadati</taxon>
        <taxon>Bacteroidota</taxon>
        <taxon>Flavobacteriia</taxon>
        <taxon>Flavobacteriales</taxon>
        <taxon>Flavobacteriaceae</taxon>
        <taxon>Flavobacterium</taxon>
    </lineage>
</organism>
<evidence type="ECO:0000313" key="2">
    <source>
        <dbReference type="EMBL" id="KGO94304.1"/>
    </source>
</evidence>
<reference evidence="2 3" key="1">
    <citation type="submission" date="2013-09" db="EMBL/GenBank/DDBJ databases">
        <authorList>
            <person name="Zeng Z."/>
            <person name="Chen C."/>
        </authorList>
    </citation>
    <scope>NUCLEOTIDE SEQUENCE [LARGE SCALE GENOMIC DNA]</scope>
    <source>
        <strain evidence="2 3">WB 4.1-42</strain>
    </source>
</reference>
<dbReference type="eggNOG" id="COG1546">
    <property type="taxonomic scope" value="Bacteria"/>
</dbReference>
<dbReference type="NCBIfam" id="TIGR00199">
    <property type="entry name" value="PncC_domain"/>
    <property type="match status" value="1"/>
</dbReference>
<protein>
    <submittedName>
        <fullName evidence="2">Damage-inducible protein CinA</fullName>
    </submittedName>
</protein>
<dbReference type="InterPro" id="IPR008136">
    <property type="entry name" value="CinA_C"/>
</dbReference>
<dbReference type="RefSeq" id="WP_026990414.1">
    <property type="nucleotide sequence ID" value="NZ_AUGP01000017.1"/>
</dbReference>
<dbReference type="OrthoDB" id="6659578at2"/>
<keyword evidence="3" id="KW-1185">Reference proteome</keyword>
<dbReference type="Gene3D" id="3.90.950.20">
    <property type="entry name" value="CinA-like"/>
    <property type="match status" value="1"/>
</dbReference>
<proteinExistence type="predicted"/>
<dbReference type="InterPro" id="IPR036653">
    <property type="entry name" value="CinA-like_C"/>
</dbReference>
<feature type="domain" description="CinA C-terminal" evidence="1">
    <location>
        <begin position="10"/>
        <end position="155"/>
    </location>
</feature>
<comment type="caution">
    <text evidence="2">The sequence shown here is derived from an EMBL/GenBank/DDBJ whole genome shotgun (WGS) entry which is preliminary data.</text>
</comment>
<dbReference type="EMBL" id="JRLY01000002">
    <property type="protein sequence ID" value="KGO94304.1"/>
    <property type="molecule type" value="Genomic_DNA"/>
</dbReference>
<dbReference type="SUPFAM" id="SSF142433">
    <property type="entry name" value="CinA-like"/>
    <property type="match status" value="1"/>
</dbReference>
<evidence type="ECO:0000259" key="1">
    <source>
        <dbReference type="Pfam" id="PF02464"/>
    </source>
</evidence>
<sequence>MASQNIIIASRRLAEKGLKIAFAESATAGWLASEFALTPTSGGVLLGGIVCYDACTKEELFDIPQEIIDRYTPESAEVTRLLAERLTKFFKCDVAVAITGLTAPGGSETDEKPVGTMFIHIKLPEDRYCAHREVFEGDPKDIIGQTIERVGELITEHVDKIEMATAQDTKQT</sequence>
<dbReference type="Pfam" id="PF02464">
    <property type="entry name" value="CinA"/>
    <property type="match status" value="1"/>
</dbReference>
<dbReference type="STRING" id="1121898.GCA_000422725_01540"/>
<accession>A0A0A2MPQ3</accession>